<evidence type="ECO:0000256" key="1">
    <source>
        <dbReference type="SAM" id="MobiDB-lite"/>
    </source>
</evidence>
<feature type="compositionally biased region" description="Basic and acidic residues" evidence="1">
    <location>
        <begin position="36"/>
        <end position="45"/>
    </location>
</feature>
<feature type="region of interest" description="Disordered" evidence="1">
    <location>
        <begin position="26"/>
        <end position="45"/>
    </location>
</feature>
<evidence type="ECO:0000313" key="2">
    <source>
        <dbReference type="EMBL" id="PHH78070.1"/>
    </source>
</evidence>
<dbReference type="EMBL" id="NJES01000093">
    <property type="protein sequence ID" value="PHH78070.1"/>
    <property type="molecule type" value="Genomic_DNA"/>
</dbReference>
<sequence>MQSDKEQAMFKYFESAAHMNDAIRDGVNRENSQIAEDAREPSAEEIRAIDKELEQEREKERQLHRAKEQAGKKDGAK</sequence>
<comment type="caution">
    <text evidence="2">The sequence shown here is derived from an EMBL/GenBank/DDBJ whole genome shotgun (WGS) entry which is preliminary data.</text>
</comment>
<reference evidence="2 3" key="1">
    <citation type="submission" date="2017-06" db="EMBL/GenBank/DDBJ databases">
        <title>Ant-infecting Ophiocordyceps genomes reveal a high diversity of potential behavioral manipulation genes and a possible major role for enterotoxins.</title>
        <authorList>
            <person name="De Bekker C."/>
            <person name="Evans H.C."/>
            <person name="Brachmann A."/>
            <person name="Hughes D.P."/>
        </authorList>
    </citation>
    <scope>NUCLEOTIDE SEQUENCE [LARGE SCALE GENOMIC DNA]</scope>
    <source>
        <strain evidence="2 3">Map16</strain>
    </source>
</reference>
<dbReference type="AlphaFoldDB" id="A0A2C5ZE47"/>
<protein>
    <submittedName>
        <fullName evidence="2">Uncharacterized protein</fullName>
    </submittedName>
</protein>
<name>A0A2C5ZE47_9HYPO</name>
<keyword evidence="3" id="KW-1185">Reference proteome</keyword>
<feature type="region of interest" description="Disordered" evidence="1">
    <location>
        <begin position="51"/>
        <end position="77"/>
    </location>
</feature>
<dbReference type="Proteomes" id="UP000226431">
    <property type="component" value="Unassembled WGS sequence"/>
</dbReference>
<dbReference type="OrthoDB" id="4924717at2759"/>
<organism evidence="2 3">
    <name type="scientific">Ophiocordyceps camponoti-rufipedis</name>
    <dbReference type="NCBI Taxonomy" id="2004952"/>
    <lineage>
        <taxon>Eukaryota</taxon>
        <taxon>Fungi</taxon>
        <taxon>Dikarya</taxon>
        <taxon>Ascomycota</taxon>
        <taxon>Pezizomycotina</taxon>
        <taxon>Sordariomycetes</taxon>
        <taxon>Hypocreomycetidae</taxon>
        <taxon>Hypocreales</taxon>
        <taxon>Ophiocordycipitaceae</taxon>
        <taxon>Ophiocordyceps</taxon>
    </lineage>
</organism>
<proteinExistence type="predicted"/>
<gene>
    <name evidence="2" type="ORF">CDD80_7420</name>
</gene>
<accession>A0A2C5ZE47</accession>
<evidence type="ECO:0000313" key="3">
    <source>
        <dbReference type="Proteomes" id="UP000226431"/>
    </source>
</evidence>